<feature type="region of interest" description="Disordered" evidence="1">
    <location>
        <begin position="45"/>
        <end position="64"/>
    </location>
</feature>
<accession>A0A8J7YNY8</accession>
<reference evidence="2" key="1">
    <citation type="submission" date="2021-06" db="EMBL/GenBank/DDBJ databases">
        <title>Halomicroarcula sp. F24A a new haloarchaeum isolated from saline soil.</title>
        <authorList>
            <person name="Duran-Viseras A."/>
            <person name="Sanchez-Porro C."/>
            <person name="Ventosa A."/>
        </authorList>
    </citation>
    <scope>NUCLEOTIDE SEQUENCE</scope>
    <source>
        <strain evidence="2">F24A</strain>
    </source>
</reference>
<comment type="caution">
    <text evidence="2">The sequence shown here is derived from an EMBL/GenBank/DDBJ whole genome shotgun (WGS) entry which is preliminary data.</text>
</comment>
<dbReference type="Proteomes" id="UP000783863">
    <property type="component" value="Unassembled WGS sequence"/>
</dbReference>
<gene>
    <name evidence="2" type="ORF">EGD98_16535</name>
</gene>
<evidence type="ECO:0000313" key="2">
    <source>
        <dbReference type="EMBL" id="MBX0305271.1"/>
    </source>
</evidence>
<sequence>MKRRKTLKIMAAAGATASMAGCSGILGGCGPGEDEIGTVAEDVNNEEPSTAEEASTGDGDSVSITGEIQSIGDNEVIIDDGTGTAKLTTLFGGFETQNVGEGDCAEASGIPFAPEDGSDNDIRLLVEDVGLANE</sequence>
<dbReference type="EMBL" id="RKLQ01000003">
    <property type="protein sequence ID" value="MBX0305271.1"/>
    <property type="molecule type" value="Genomic_DNA"/>
</dbReference>
<proteinExistence type="predicted"/>
<organism evidence="2 3">
    <name type="scientific">Haloarcula salinisoli</name>
    <dbReference type="NCBI Taxonomy" id="2487746"/>
    <lineage>
        <taxon>Archaea</taxon>
        <taxon>Methanobacteriati</taxon>
        <taxon>Methanobacteriota</taxon>
        <taxon>Stenosarchaea group</taxon>
        <taxon>Halobacteria</taxon>
        <taxon>Halobacteriales</taxon>
        <taxon>Haloarculaceae</taxon>
        <taxon>Haloarcula</taxon>
    </lineage>
</organism>
<name>A0A8J7YNY8_9EURY</name>
<evidence type="ECO:0000256" key="1">
    <source>
        <dbReference type="SAM" id="MobiDB-lite"/>
    </source>
</evidence>
<protein>
    <submittedName>
        <fullName evidence="2">Uncharacterized protein</fullName>
    </submittedName>
</protein>
<evidence type="ECO:0000313" key="3">
    <source>
        <dbReference type="Proteomes" id="UP000783863"/>
    </source>
</evidence>
<dbReference type="AlphaFoldDB" id="A0A8J7YNY8"/>
<keyword evidence="3" id="KW-1185">Reference proteome</keyword>
<dbReference type="PROSITE" id="PS51257">
    <property type="entry name" value="PROKAR_LIPOPROTEIN"/>
    <property type="match status" value="1"/>
</dbReference>